<gene>
    <name evidence="3" type="primary">INPP4B</name>
    <name evidence="3" type="ORF">Ciccas_009356</name>
</gene>
<dbReference type="AlphaFoldDB" id="A0ABD2PXY5"/>
<dbReference type="PANTHER" id="PTHR12187:SF11">
    <property type="entry name" value="PHOSPHATIDYLINOSITOL-3,4-BISPHOSPHATE 4-PHOSPHATASE"/>
    <property type="match status" value="1"/>
</dbReference>
<comment type="caution">
    <text evidence="3">The sequence shown here is derived from an EMBL/GenBank/DDBJ whole genome shotgun (WGS) entry which is preliminary data.</text>
</comment>
<keyword evidence="1" id="KW-0378">Hydrolase</keyword>
<proteinExistence type="predicted"/>
<keyword evidence="4" id="KW-1185">Reference proteome</keyword>
<evidence type="ECO:0000256" key="1">
    <source>
        <dbReference type="ARBA" id="ARBA00022801"/>
    </source>
</evidence>
<evidence type="ECO:0000256" key="2">
    <source>
        <dbReference type="ARBA" id="ARBA00023098"/>
    </source>
</evidence>
<reference evidence="3 4" key="1">
    <citation type="submission" date="2024-11" db="EMBL/GenBank/DDBJ databases">
        <title>Adaptive evolution of stress response genes in parasites aligns with host niche diversity.</title>
        <authorList>
            <person name="Hahn C."/>
            <person name="Resl P."/>
        </authorList>
    </citation>
    <scope>NUCLEOTIDE SEQUENCE [LARGE SCALE GENOMIC DNA]</scope>
    <source>
        <strain evidence="3">EGGRZ-B1_66</strain>
        <tissue evidence="3">Body</tissue>
    </source>
</reference>
<dbReference type="GO" id="GO:0016788">
    <property type="term" value="F:hydrolase activity, acting on ester bonds"/>
    <property type="evidence" value="ECO:0007669"/>
    <property type="project" value="UniProtKB-ARBA"/>
</dbReference>
<dbReference type="GO" id="GO:0006629">
    <property type="term" value="P:lipid metabolic process"/>
    <property type="evidence" value="ECO:0007669"/>
    <property type="project" value="UniProtKB-KW"/>
</dbReference>
<keyword evidence="2" id="KW-0443">Lipid metabolism</keyword>
<accession>A0ABD2PXY5</accession>
<sequence length="640" mass="72183">MLLTQKNAQLEALYVDLQQGMRRRLANYEYAFGNLVDFLADNRSFKSSLDRGNSRFDFVPTNLHVNRIAVIGNSNQIMSYNDIVSVGAFTNASSGFKYGGLCKLASFLSLSSSSHHKQYPAPDFYPTSFAQASPIAAAVSQLRSHPVGKAMNILQEGTVMVAHLIDDLRNIHCRILAIEQSQSVAKRLMSQFSALFSMLNDQILVTITDGPAFKSLKSELDKLAKVLTRVNEKKKTISDENSSDDETTEAGVLVKFMIDNLRHIWLEVSRNMWHQVLQGLLHTPNALNVPLGLPPEVKSEASANAENMDCTSSRYLTGQPTISWFLNHFHYRYHVVMSQCLTTVTSALYLAVPRWSEKIWQQMITCGVPVSFECLLNANGDEQGMLEDWFWATDSLFGVDFVLVPANTTPKEDSEIMKPDFRIISLKRIELTIPYAIWKKVPENIKFCSKVELKLHPIMFTVSINDPFSYLSRSSIQSSINHRGLRNLKEYFSKYTQHFGAPAIVKVRPDTTKQDEVCDLITDIQHLISSGKSKRVKILKLAAAIARGFSALRFTSCKSAKDRTAMSVTLEHVRWLVDSEDMEQASFTSSLDALRSRGLRLDIVHKNVSTRKYAFNRLQLMNFPKLYRPPNGTYSNSVST</sequence>
<dbReference type="InterPro" id="IPR039034">
    <property type="entry name" value="INPP4"/>
</dbReference>
<name>A0ABD2PXY5_9PLAT</name>
<protein>
    <submittedName>
        <fullName evidence="3">Inositol polyphosphate 4-phosphatase type II</fullName>
    </submittedName>
</protein>
<dbReference type="PANTHER" id="PTHR12187">
    <property type="entry name" value="AGAP000124-PA"/>
    <property type="match status" value="1"/>
</dbReference>
<evidence type="ECO:0000313" key="4">
    <source>
        <dbReference type="Proteomes" id="UP001626550"/>
    </source>
</evidence>
<evidence type="ECO:0000313" key="3">
    <source>
        <dbReference type="EMBL" id="KAL3312055.1"/>
    </source>
</evidence>
<organism evidence="3 4">
    <name type="scientific">Cichlidogyrus casuarinus</name>
    <dbReference type="NCBI Taxonomy" id="1844966"/>
    <lineage>
        <taxon>Eukaryota</taxon>
        <taxon>Metazoa</taxon>
        <taxon>Spiralia</taxon>
        <taxon>Lophotrochozoa</taxon>
        <taxon>Platyhelminthes</taxon>
        <taxon>Monogenea</taxon>
        <taxon>Monopisthocotylea</taxon>
        <taxon>Dactylogyridea</taxon>
        <taxon>Ancyrocephalidae</taxon>
        <taxon>Cichlidogyrus</taxon>
    </lineage>
</organism>
<dbReference type="EMBL" id="JBJKFK010001884">
    <property type="protein sequence ID" value="KAL3312055.1"/>
    <property type="molecule type" value="Genomic_DNA"/>
</dbReference>
<dbReference type="Proteomes" id="UP001626550">
    <property type="component" value="Unassembled WGS sequence"/>
</dbReference>